<name>A0ABP7JCC0_9ACTN</name>
<keyword evidence="3" id="KW-1185">Reference proteome</keyword>
<organism evidence="2 3">
    <name type="scientific">Sphaerisporangium flaviroseum</name>
    <dbReference type="NCBI Taxonomy" id="509199"/>
    <lineage>
        <taxon>Bacteria</taxon>
        <taxon>Bacillati</taxon>
        <taxon>Actinomycetota</taxon>
        <taxon>Actinomycetes</taxon>
        <taxon>Streptosporangiales</taxon>
        <taxon>Streptosporangiaceae</taxon>
        <taxon>Sphaerisporangium</taxon>
    </lineage>
</organism>
<dbReference type="InterPro" id="IPR000873">
    <property type="entry name" value="AMP-dep_synth/lig_dom"/>
</dbReference>
<proteinExistence type="predicted"/>
<dbReference type="Gene3D" id="3.40.50.12780">
    <property type="entry name" value="N-terminal domain of ligase-like"/>
    <property type="match status" value="1"/>
</dbReference>
<dbReference type="Proteomes" id="UP001500888">
    <property type="component" value="Unassembled WGS sequence"/>
</dbReference>
<dbReference type="PANTHER" id="PTHR43767:SF1">
    <property type="entry name" value="NONRIBOSOMAL PEPTIDE SYNTHASE PES1 (EUROFUNG)-RELATED"/>
    <property type="match status" value="1"/>
</dbReference>
<gene>
    <name evidence="2" type="ORF">GCM10022226_74390</name>
</gene>
<evidence type="ECO:0000259" key="1">
    <source>
        <dbReference type="Pfam" id="PF00501"/>
    </source>
</evidence>
<dbReference type="Pfam" id="PF00501">
    <property type="entry name" value="AMP-binding"/>
    <property type="match status" value="1"/>
</dbReference>
<dbReference type="PANTHER" id="PTHR43767">
    <property type="entry name" value="LONG-CHAIN-FATTY-ACID--COA LIGASE"/>
    <property type="match status" value="1"/>
</dbReference>
<feature type="domain" description="AMP-dependent synthetase/ligase" evidence="1">
    <location>
        <begin position="40"/>
        <end position="333"/>
    </location>
</feature>
<evidence type="ECO:0000313" key="2">
    <source>
        <dbReference type="EMBL" id="GAA3841052.1"/>
    </source>
</evidence>
<evidence type="ECO:0000313" key="3">
    <source>
        <dbReference type="Proteomes" id="UP001500888"/>
    </source>
</evidence>
<dbReference type="InterPro" id="IPR042099">
    <property type="entry name" value="ANL_N_sf"/>
</dbReference>
<accession>A0ABP7JCC0</accession>
<dbReference type="InterPro" id="IPR050237">
    <property type="entry name" value="ATP-dep_AMP-bd_enzyme"/>
</dbReference>
<dbReference type="EMBL" id="BAAAZR010000049">
    <property type="protein sequence ID" value="GAA3841052.1"/>
    <property type="molecule type" value="Genomic_DNA"/>
</dbReference>
<sequence length="465" mass="50285">MIADVDPTPPLDYPRVAAFLDRVVDEAHRPREPLDDTLHHLSTLGLPPGTAIVLAQANSAHAVQLYLSALLLGLVPLAVGPASPPGRVRELARRLNARAVVARRLTPESFGAERVHVIGHAEAVLLPEIEERRYSPGDVLLSTSGTSGMASACLHRVDALLRNAHRHARAVGLHGGDVVLVNLPLYYSYAMVAQVLAAYVTGARVILSGPPFSPAAYRRTLLERRVTHSSLTPSIARRLPGRDERLPAGLRVLTVGGDQLPAEAVALLLSAHPSGELYLTYGLAEAGPRVSTLAAHAEPARRHASVGLPLPGVRAFLRRRDETGCGELMVESDTVLVRRLGGSPHRGRALVRPGLIATGDRFHIDDDGYLYFRGRLSDFVMIRGEKVSLVSVRQAVQSLPQVAHCTPRVGHDEDGAVALDLEIVPTDPRPDIEESIRGALRTMLLPAERPRRILITDPDSLLFQK</sequence>
<protein>
    <submittedName>
        <fullName evidence="2">Class I adenylate-forming enzyme family protein</fullName>
    </submittedName>
</protein>
<reference evidence="3" key="1">
    <citation type="journal article" date="2019" name="Int. J. Syst. Evol. Microbiol.">
        <title>The Global Catalogue of Microorganisms (GCM) 10K type strain sequencing project: providing services to taxonomists for standard genome sequencing and annotation.</title>
        <authorList>
            <consortium name="The Broad Institute Genomics Platform"/>
            <consortium name="The Broad Institute Genome Sequencing Center for Infectious Disease"/>
            <person name="Wu L."/>
            <person name="Ma J."/>
        </authorList>
    </citation>
    <scope>NUCLEOTIDE SEQUENCE [LARGE SCALE GENOMIC DNA]</scope>
    <source>
        <strain evidence="3">JCM 16908</strain>
    </source>
</reference>
<comment type="caution">
    <text evidence="2">The sequence shown here is derived from an EMBL/GenBank/DDBJ whole genome shotgun (WGS) entry which is preliminary data.</text>
</comment>
<dbReference type="RefSeq" id="WP_344951832.1">
    <property type="nucleotide sequence ID" value="NZ_BAAAZR010000049.1"/>
</dbReference>
<dbReference type="SUPFAM" id="SSF56801">
    <property type="entry name" value="Acetyl-CoA synthetase-like"/>
    <property type="match status" value="1"/>
</dbReference>
<dbReference type="CDD" id="cd04433">
    <property type="entry name" value="AFD_class_I"/>
    <property type="match status" value="1"/>
</dbReference>